<feature type="transmembrane region" description="Helical" evidence="3">
    <location>
        <begin position="86"/>
        <end position="109"/>
    </location>
</feature>
<evidence type="ECO:0000313" key="6">
    <source>
        <dbReference type="Proteomes" id="UP000621454"/>
    </source>
</evidence>
<dbReference type="InterPro" id="IPR037185">
    <property type="entry name" value="EmrE-like"/>
</dbReference>
<comment type="similarity">
    <text evidence="1">Belongs to the EamA transporter family.</text>
</comment>
<proteinExistence type="inferred from homology"/>
<dbReference type="Pfam" id="PF00892">
    <property type="entry name" value="EamA"/>
    <property type="match status" value="2"/>
</dbReference>
<protein>
    <submittedName>
        <fullName evidence="5">Membrane protein</fullName>
    </submittedName>
</protein>
<accession>A0A916TAB8</accession>
<feature type="transmembrane region" description="Helical" evidence="3">
    <location>
        <begin position="172"/>
        <end position="193"/>
    </location>
</feature>
<evidence type="ECO:0000256" key="1">
    <source>
        <dbReference type="ARBA" id="ARBA00007362"/>
    </source>
</evidence>
<dbReference type="PANTHER" id="PTHR12715:SF4">
    <property type="entry name" value="EAMA DOMAIN-CONTAINING PROTEIN"/>
    <property type="match status" value="1"/>
</dbReference>
<dbReference type="InterPro" id="IPR052756">
    <property type="entry name" value="Alkyne_AA_exporter"/>
</dbReference>
<evidence type="ECO:0000313" key="5">
    <source>
        <dbReference type="EMBL" id="GGB36114.1"/>
    </source>
</evidence>
<dbReference type="AlphaFoldDB" id="A0A916TAB8"/>
<feature type="transmembrane region" description="Helical" evidence="3">
    <location>
        <begin position="58"/>
        <end position="80"/>
    </location>
</feature>
<keyword evidence="6" id="KW-1185">Reference proteome</keyword>
<reference evidence="5" key="2">
    <citation type="submission" date="2020-09" db="EMBL/GenBank/DDBJ databases">
        <authorList>
            <person name="Sun Q."/>
            <person name="Zhou Y."/>
        </authorList>
    </citation>
    <scope>NUCLEOTIDE SEQUENCE</scope>
    <source>
        <strain evidence="5">CGMCC 1.12827</strain>
    </source>
</reference>
<feature type="transmembrane region" description="Helical" evidence="3">
    <location>
        <begin position="260"/>
        <end position="278"/>
    </location>
</feature>
<evidence type="ECO:0000256" key="2">
    <source>
        <dbReference type="SAM" id="MobiDB-lite"/>
    </source>
</evidence>
<dbReference type="Proteomes" id="UP000621454">
    <property type="component" value="Unassembled WGS sequence"/>
</dbReference>
<feature type="transmembrane region" description="Helical" evidence="3">
    <location>
        <begin position="32"/>
        <end position="51"/>
    </location>
</feature>
<feature type="transmembrane region" description="Helical" evidence="3">
    <location>
        <begin position="141"/>
        <end position="160"/>
    </location>
</feature>
<feature type="region of interest" description="Disordered" evidence="2">
    <location>
        <begin position="285"/>
        <end position="316"/>
    </location>
</feature>
<keyword evidence="3" id="KW-0812">Transmembrane</keyword>
<keyword evidence="3" id="KW-0472">Membrane</keyword>
<feature type="transmembrane region" description="Helical" evidence="3">
    <location>
        <begin position="116"/>
        <end position="135"/>
    </location>
</feature>
<gene>
    <name evidence="5" type="ORF">GCM10011489_25140</name>
</gene>
<dbReference type="InterPro" id="IPR000620">
    <property type="entry name" value="EamA_dom"/>
</dbReference>
<feature type="domain" description="EamA" evidence="4">
    <location>
        <begin position="3"/>
        <end position="131"/>
    </location>
</feature>
<feature type="compositionally biased region" description="Polar residues" evidence="2">
    <location>
        <begin position="302"/>
        <end position="316"/>
    </location>
</feature>
<organism evidence="5 6">
    <name type="scientific">Gordonia jinhuaensis</name>
    <dbReference type="NCBI Taxonomy" id="1517702"/>
    <lineage>
        <taxon>Bacteria</taxon>
        <taxon>Bacillati</taxon>
        <taxon>Actinomycetota</taxon>
        <taxon>Actinomycetes</taxon>
        <taxon>Mycobacteriales</taxon>
        <taxon>Gordoniaceae</taxon>
        <taxon>Gordonia</taxon>
    </lineage>
</organism>
<keyword evidence="3" id="KW-1133">Transmembrane helix</keyword>
<evidence type="ECO:0000259" key="4">
    <source>
        <dbReference type="Pfam" id="PF00892"/>
    </source>
</evidence>
<feature type="transmembrane region" description="Helical" evidence="3">
    <location>
        <begin position="234"/>
        <end position="254"/>
    </location>
</feature>
<sequence>MAAAVITVLMWASSFVVIRGVADAFSPAVMAFLRMAVGAIALSVMAAIVRVRIPRGRALVLVLAYGALWFGFYTMVLNWAERHLDAGTAALLVNFAPILVAAVAGVVFAEGFPPPLILGMIVAFTGVVVIGLGDGSSSGDLLGVGLGLLAAVLYASGVLLQKVALRTVDSTAATWLGCLTGLVVTIPFAVPSLGAEVSQAGARQLILVAFLGLGPTALAFTTWAYVLRRSTAGATAAMTLSVPAIAILLSWVTLGEVPTPVGLVGGVLCLLGVAISRMRTLPGARHVRRPGNADVAARRGSQESPSTSAGSAQSGT</sequence>
<evidence type="ECO:0000256" key="3">
    <source>
        <dbReference type="SAM" id="Phobius"/>
    </source>
</evidence>
<dbReference type="PANTHER" id="PTHR12715">
    <property type="entry name" value="TRANSPORTER, DRUG/METABOLITE EXPORTER FAMILY"/>
    <property type="match status" value="1"/>
</dbReference>
<dbReference type="GO" id="GO:0016020">
    <property type="term" value="C:membrane"/>
    <property type="evidence" value="ECO:0007669"/>
    <property type="project" value="InterPro"/>
</dbReference>
<dbReference type="SUPFAM" id="SSF103481">
    <property type="entry name" value="Multidrug resistance efflux transporter EmrE"/>
    <property type="match status" value="2"/>
</dbReference>
<feature type="transmembrane region" description="Helical" evidence="3">
    <location>
        <begin position="205"/>
        <end position="227"/>
    </location>
</feature>
<name>A0A916TAB8_9ACTN</name>
<comment type="caution">
    <text evidence="5">The sequence shown here is derived from an EMBL/GenBank/DDBJ whole genome shotgun (WGS) entry which is preliminary data.</text>
</comment>
<feature type="domain" description="EamA" evidence="4">
    <location>
        <begin position="142"/>
        <end position="276"/>
    </location>
</feature>
<reference evidence="5" key="1">
    <citation type="journal article" date="2014" name="Int. J. Syst. Evol. Microbiol.">
        <title>Complete genome sequence of Corynebacterium casei LMG S-19264T (=DSM 44701T), isolated from a smear-ripened cheese.</title>
        <authorList>
            <consortium name="US DOE Joint Genome Institute (JGI-PGF)"/>
            <person name="Walter F."/>
            <person name="Albersmeier A."/>
            <person name="Kalinowski J."/>
            <person name="Ruckert C."/>
        </authorList>
    </citation>
    <scope>NUCLEOTIDE SEQUENCE</scope>
    <source>
        <strain evidence="5">CGMCC 1.12827</strain>
    </source>
</reference>
<dbReference type="EMBL" id="BMGC01000017">
    <property type="protein sequence ID" value="GGB36114.1"/>
    <property type="molecule type" value="Genomic_DNA"/>
</dbReference>